<dbReference type="Proteomes" id="UP000789860">
    <property type="component" value="Unassembled WGS sequence"/>
</dbReference>
<protein>
    <submittedName>
        <fullName evidence="1">566_t:CDS:1</fullName>
    </submittedName>
</protein>
<proteinExistence type="predicted"/>
<organism evidence="1 2">
    <name type="scientific">Scutellospora calospora</name>
    <dbReference type="NCBI Taxonomy" id="85575"/>
    <lineage>
        <taxon>Eukaryota</taxon>
        <taxon>Fungi</taxon>
        <taxon>Fungi incertae sedis</taxon>
        <taxon>Mucoromycota</taxon>
        <taxon>Glomeromycotina</taxon>
        <taxon>Glomeromycetes</taxon>
        <taxon>Diversisporales</taxon>
        <taxon>Gigasporaceae</taxon>
        <taxon>Scutellospora</taxon>
    </lineage>
</organism>
<evidence type="ECO:0000313" key="1">
    <source>
        <dbReference type="EMBL" id="CAG8604582.1"/>
    </source>
</evidence>
<keyword evidence="2" id="KW-1185">Reference proteome</keyword>
<dbReference type="EMBL" id="CAJVPM010014947">
    <property type="protein sequence ID" value="CAG8604582.1"/>
    <property type="molecule type" value="Genomic_DNA"/>
</dbReference>
<accession>A0ACA9MSM6</accession>
<evidence type="ECO:0000313" key="2">
    <source>
        <dbReference type="Proteomes" id="UP000789860"/>
    </source>
</evidence>
<gene>
    <name evidence="1" type="ORF">SCALOS_LOCUS7051</name>
</gene>
<name>A0ACA9MSM6_9GLOM</name>
<sequence>LDFSYVPAARVDITAIILSNKIYIYGGYNLTTLNDIFYLDLSKSFDTSNPPFQFNFTLPPKGGYSAVSYEDEIIIFGGYNSIGNVNDLVIIDEVPSNSIRTIT</sequence>
<comment type="caution">
    <text evidence="1">The sequence shown here is derived from an EMBL/GenBank/DDBJ whole genome shotgun (WGS) entry which is preliminary data.</text>
</comment>
<feature type="non-terminal residue" evidence="1">
    <location>
        <position position="1"/>
    </location>
</feature>
<reference evidence="1" key="1">
    <citation type="submission" date="2021-06" db="EMBL/GenBank/DDBJ databases">
        <authorList>
            <person name="Kallberg Y."/>
            <person name="Tangrot J."/>
            <person name="Rosling A."/>
        </authorList>
    </citation>
    <scope>NUCLEOTIDE SEQUENCE</scope>
    <source>
        <strain evidence="1">AU212A</strain>
    </source>
</reference>
<feature type="non-terminal residue" evidence="1">
    <location>
        <position position="103"/>
    </location>
</feature>